<evidence type="ECO:0000313" key="9">
    <source>
        <dbReference type="Ensembl" id="ENSSMRP00000008107.1"/>
    </source>
</evidence>
<feature type="domain" description="VWFC" evidence="8">
    <location>
        <begin position="31"/>
        <end position="96"/>
    </location>
</feature>
<evidence type="ECO:0000256" key="1">
    <source>
        <dbReference type="ARBA" id="ARBA00004613"/>
    </source>
</evidence>
<accession>A0A8D0BPE8</accession>
<dbReference type="InterPro" id="IPR045716">
    <property type="entry name" value="CHRDL_1/2_C"/>
</dbReference>
<evidence type="ECO:0000256" key="6">
    <source>
        <dbReference type="ARBA" id="ARBA00023180"/>
    </source>
</evidence>
<dbReference type="GO" id="GO:0048731">
    <property type="term" value="P:system development"/>
    <property type="evidence" value="ECO:0007669"/>
    <property type="project" value="UniProtKB-ARBA"/>
</dbReference>
<dbReference type="Pfam" id="PF19548">
    <property type="entry name" value="CHRDL_1_2_C"/>
    <property type="match status" value="1"/>
</dbReference>
<dbReference type="FunFam" id="2.10.70.10:FF:000005">
    <property type="entry name" value="Chordin-like 1, isoform CRA_c"/>
    <property type="match status" value="1"/>
</dbReference>
<feature type="signal peptide" evidence="7">
    <location>
        <begin position="1"/>
        <end position="23"/>
    </location>
</feature>
<evidence type="ECO:0000256" key="3">
    <source>
        <dbReference type="ARBA" id="ARBA00022525"/>
    </source>
</evidence>
<dbReference type="GeneTree" id="ENSGT00940000161241"/>
<feature type="domain" description="VWFC" evidence="8">
    <location>
        <begin position="110"/>
        <end position="176"/>
    </location>
</feature>
<keyword evidence="10" id="KW-1185">Reference proteome</keyword>
<dbReference type="GO" id="GO:0030154">
    <property type="term" value="P:cell differentiation"/>
    <property type="evidence" value="ECO:0007669"/>
    <property type="project" value="TreeGrafter"/>
</dbReference>
<evidence type="ECO:0000256" key="4">
    <source>
        <dbReference type="ARBA" id="ARBA00022729"/>
    </source>
</evidence>
<dbReference type="GO" id="GO:0036122">
    <property type="term" value="F:BMP binding"/>
    <property type="evidence" value="ECO:0007669"/>
    <property type="project" value="TreeGrafter"/>
</dbReference>
<dbReference type="SMART" id="SM00214">
    <property type="entry name" value="VWC"/>
    <property type="match status" value="3"/>
</dbReference>
<dbReference type="PROSITE" id="PS50184">
    <property type="entry name" value="VWFC_2"/>
    <property type="match status" value="3"/>
</dbReference>
<proteinExistence type="predicted"/>
<sequence>EDSVTRITMVFLHLALLWIISQNRDLPSTYVFCKFKGKKYRVGESWHPYLEPQGVMHCILCTCSENTNVSCSYIQCPILHCPNPIKDPNQCCSKCPELLSLSGDQTPDNSSCQHNGTTYQHGDIFTHNEPLPSRQSNQCTQCSCSEGHIYCHLVTCPELLCASPQTTPDSCCQVCRGNMESILTQSQYPCRGVLRSKGSQGAADSPTGASLEFIPKSVKPRGASSGTTVKIILKEKHKKACVYRGKTYSHGEVWHPTIPRLEVVSCILCTCRDGNQDCRKITCPKQYPCEEPEHVEGKCCKVCPEDKVIPADEIDVTKCRVSVYMFVPSSTPENPRENLRKIAIERESSEDVEIYIWKPVKGIFHLIQIKKVKKQEFRREVQNFRLVSRTNEAYWNMFLTQRPEVKIAESPDKETKNL</sequence>
<feature type="chain" id="PRO_5034475285" evidence="7">
    <location>
        <begin position="24"/>
        <end position="418"/>
    </location>
</feature>
<dbReference type="Pfam" id="PF00093">
    <property type="entry name" value="VWC"/>
    <property type="match status" value="2"/>
</dbReference>
<keyword evidence="2" id="KW-0217">Developmental protein</keyword>
<dbReference type="PANTHER" id="PTHR46303">
    <property type="entry name" value="VWFC DOMAIN-CONTAINING PROTEIN"/>
    <property type="match status" value="1"/>
</dbReference>
<organism evidence="9 10">
    <name type="scientific">Salvator merianae</name>
    <name type="common">Argentine black and white tegu</name>
    <name type="synonym">Tupinambis merianae</name>
    <dbReference type="NCBI Taxonomy" id="96440"/>
    <lineage>
        <taxon>Eukaryota</taxon>
        <taxon>Metazoa</taxon>
        <taxon>Chordata</taxon>
        <taxon>Craniata</taxon>
        <taxon>Vertebrata</taxon>
        <taxon>Euteleostomi</taxon>
        <taxon>Lepidosauria</taxon>
        <taxon>Squamata</taxon>
        <taxon>Bifurcata</taxon>
        <taxon>Unidentata</taxon>
        <taxon>Episquamata</taxon>
        <taxon>Laterata</taxon>
        <taxon>Teiioidea</taxon>
        <taxon>Teiidae</taxon>
        <taxon>Salvator</taxon>
    </lineage>
</organism>
<comment type="subcellular location">
    <subcellularLocation>
        <location evidence="1">Secreted</location>
    </subcellularLocation>
</comment>
<dbReference type="PANTHER" id="PTHR46303:SF3">
    <property type="entry name" value="CHORDIN-LIKE PROTEIN 2"/>
    <property type="match status" value="1"/>
</dbReference>
<dbReference type="OMA" id="HGKRYAP"/>
<keyword evidence="4 7" id="KW-0732">Signal</keyword>
<dbReference type="SUPFAM" id="SSF57603">
    <property type="entry name" value="FnI-like domain"/>
    <property type="match status" value="3"/>
</dbReference>
<keyword evidence="6" id="KW-0325">Glycoprotein</keyword>
<evidence type="ECO:0000313" key="10">
    <source>
        <dbReference type="Proteomes" id="UP000694421"/>
    </source>
</evidence>
<dbReference type="AlphaFoldDB" id="A0A8D0BPE8"/>
<dbReference type="Ensembl" id="ENSSMRT00000009467.1">
    <property type="protein sequence ID" value="ENSSMRP00000008107.1"/>
    <property type="gene ID" value="ENSSMRG00000006488.1"/>
</dbReference>
<dbReference type="Proteomes" id="UP000694421">
    <property type="component" value="Unplaced"/>
</dbReference>
<keyword evidence="3" id="KW-0964">Secreted</keyword>
<dbReference type="Pfam" id="PF23334">
    <property type="entry name" value="VWC2L_2nd"/>
    <property type="match status" value="1"/>
</dbReference>
<evidence type="ECO:0000256" key="5">
    <source>
        <dbReference type="ARBA" id="ARBA00022737"/>
    </source>
</evidence>
<reference evidence="9" key="2">
    <citation type="submission" date="2025-09" db="UniProtKB">
        <authorList>
            <consortium name="Ensembl"/>
        </authorList>
    </citation>
    <scope>IDENTIFICATION</scope>
</reference>
<dbReference type="GO" id="GO:0005615">
    <property type="term" value="C:extracellular space"/>
    <property type="evidence" value="ECO:0007669"/>
    <property type="project" value="TreeGrafter"/>
</dbReference>
<reference evidence="9" key="1">
    <citation type="submission" date="2025-08" db="UniProtKB">
        <authorList>
            <consortium name="Ensembl"/>
        </authorList>
    </citation>
    <scope>IDENTIFICATION</scope>
</reference>
<dbReference type="InterPro" id="IPR045717">
    <property type="entry name" value="CHRDL1/2"/>
</dbReference>
<dbReference type="InterPro" id="IPR001007">
    <property type="entry name" value="VWF_dom"/>
</dbReference>
<dbReference type="PROSITE" id="PS01208">
    <property type="entry name" value="VWFC_1"/>
    <property type="match status" value="2"/>
</dbReference>
<dbReference type="Gene3D" id="6.20.200.20">
    <property type="match status" value="1"/>
</dbReference>
<evidence type="ECO:0000256" key="2">
    <source>
        <dbReference type="ARBA" id="ARBA00022473"/>
    </source>
</evidence>
<name>A0A8D0BPE8_SALMN</name>
<keyword evidence="5" id="KW-0677">Repeat</keyword>
<feature type="domain" description="VWFC" evidence="8">
    <location>
        <begin position="239"/>
        <end position="304"/>
    </location>
</feature>
<dbReference type="Gene3D" id="2.10.70.10">
    <property type="entry name" value="Complement Module, domain 1"/>
    <property type="match status" value="2"/>
</dbReference>
<protein>
    <submittedName>
        <fullName evidence="9">Chordin like 2</fullName>
    </submittedName>
</protein>
<dbReference type="GO" id="GO:0030514">
    <property type="term" value="P:negative regulation of BMP signaling pathway"/>
    <property type="evidence" value="ECO:0007669"/>
    <property type="project" value="TreeGrafter"/>
</dbReference>
<evidence type="ECO:0000256" key="7">
    <source>
        <dbReference type="SAM" id="SignalP"/>
    </source>
</evidence>
<evidence type="ECO:0000259" key="8">
    <source>
        <dbReference type="PROSITE" id="PS50184"/>
    </source>
</evidence>